<gene>
    <name evidence="1" type="ordered locus">Daci_3449</name>
</gene>
<dbReference type="Pfam" id="PF13385">
    <property type="entry name" value="Laminin_G_3"/>
    <property type="match status" value="1"/>
</dbReference>
<keyword evidence="2" id="KW-1185">Reference proteome</keyword>
<accession>A9C2E1</accession>
<reference evidence="2" key="2">
    <citation type="submission" date="2007-11" db="EMBL/GenBank/DDBJ databases">
        <title>Complete sequence of Delftia acidovorans DSM 14801 / SPH-1.</title>
        <authorList>
            <person name="Copeland A."/>
            <person name="Lucas S."/>
            <person name="Lapidus A."/>
            <person name="Barry K."/>
            <person name="Glavina del Rio T."/>
            <person name="Dalin E."/>
            <person name="Tice H."/>
            <person name="Pitluck S."/>
            <person name="Lowry S."/>
            <person name="Clum A."/>
            <person name="Schmutz J."/>
            <person name="Larimer F."/>
            <person name="Land M."/>
            <person name="Hauser L."/>
            <person name="Kyrpides N."/>
            <person name="Kim E."/>
            <person name="Schleheck D."/>
            <person name="Richardson P."/>
        </authorList>
    </citation>
    <scope>NUCLEOTIDE SEQUENCE [LARGE SCALE GENOMIC DNA]</scope>
    <source>
        <strain evidence="2">DSM 14801 / SPH-1</strain>
    </source>
</reference>
<dbReference type="SUPFAM" id="SSF49899">
    <property type="entry name" value="Concanavalin A-like lectins/glucanases"/>
    <property type="match status" value="1"/>
</dbReference>
<evidence type="ECO:0000313" key="1">
    <source>
        <dbReference type="EMBL" id="ABX36085.1"/>
    </source>
</evidence>
<name>A9C2E1_DELAS</name>
<dbReference type="EMBL" id="CP000884">
    <property type="protein sequence ID" value="ABX36085.1"/>
    <property type="molecule type" value="Genomic_DNA"/>
</dbReference>
<evidence type="ECO:0000313" key="2">
    <source>
        <dbReference type="Proteomes" id="UP000000784"/>
    </source>
</evidence>
<proteinExistence type="predicted"/>
<organism evidence="1 2">
    <name type="scientific">Delftia acidovorans (strain DSM 14801 / SPH-1)</name>
    <dbReference type="NCBI Taxonomy" id="398578"/>
    <lineage>
        <taxon>Bacteria</taxon>
        <taxon>Pseudomonadati</taxon>
        <taxon>Pseudomonadota</taxon>
        <taxon>Betaproteobacteria</taxon>
        <taxon>Burkholderiales</taxon>
        <taxon>Comamonadaceae</taxon>
        <taxon>Delftia</taxon>
    </lineage>
</organism>
<dbReference type="STRING" id="398578.Daci_3449"/>
<sequence length="491" mass="52605">MATARYWRAIAISTYAAAHLELSAWHLYGAADQRVDSAAALTCTVPTLAGDVSSLQDADVGTSVVFDARSPGFALVWDFGSGSPGSVQSVRFGSADTQGSFLSEFTLQYSEDGISWTWLSTTGRHPWPGPRAMGEVTQVVSGDEHFDKVSLLLQVDGENGSLDFRDKSVPEKPLTVSGDLVVSNAVTFSGLNSIRYGGVGGSVVLNKAEDFDFADLDFTIELWAQVENYRNNTLLGNTGESNANGFLLQFTDVGFLRFYVSSNNSMALDVIGNAYYGLFAKTHVAVSRSGGRVRLFLGGVKCADVPFSGAIPTASGDLNIGGNLNFSGWRFVNGNLGEVRITKGVARYTDSFTPPTDPLPTGSGGGNFDPTPLITRRRTLQYFVVQSSTGESSVETIPANGTFPFMDAEFGGSGRIFGTTKIKGTVSNSPAKSRVVLLRQRDRLLVRQTWSDPDTGAWAFEGLDMRQQYIALAEDAGGNFQAVAAQRLEAV</sequence>
<dbReference type="AlphaFoldDB" id="A9C2E1"/>
<reference evidence="1 2" key="1">
    <citation type="journal article" date="2004" name="Appl. Environ. Microbiol.">
        <title>Mineralization of individual congeners of linear alkylbenzenesulfonate by defined pairs of heterotrophic bacteria.</title>
        <authorList>
            <person name="Schleheck D."/>
            <person name="Knepper T.P."/>
            <person name="Fischer K."/>
            <person name="Cook A.M."/>
        </authorList>
    </citation>
    <scope>NUCLEOTIDE SEQUENCE [LARGE SCALE GENOMIC DNA]</scope>
    <source>
        <strain evidence="2">DSM 14801 / SPH-1</strain>
    </source>
</reference>
<dbReference type="KEGG" id="dac:Daci_3449"/>
<dbReference type="RefSeq" id="WP_012205285.1">
    <property type="nucleotide sequence ID" value="NC_010002.1"/>
</dbReference>
<dbReference type="Proteomes" id="UP000000784">
    <property type="component" value="Chromosome"/>
</dbReference>
<dbReference type="eggNOG" id="COG3209">
    <property type="taxonomic scope" value="Bacteria"/>
</dbReference>
<dbReference type="GeneID" id="31503064"/>
<protein>
    <submittedName>
        <fullName evidence="1">Uncharacterized protein</fullName>
    </submittedName>
</protein>
<dbReference type="HOGENOM" id="CLU_555202_0_0_4"/>
<dbReference type="InterPro" id="IPR013320">
    <property type="entry name" value="ConA-like_dom_sf"/>
</dbReference>
<dbReference type="Gene3D" id="2.60.120.200">
    <property type="match status" value="1"/>
</dbReference>